<dbReference type="PRINTS" id="PR00106">
    <property type="entry name" value="DNAPOLB"/>
</dbReference>
<evidence type="ECO:0000256" key="13">
    <source>
        <dbReference type="ARBA" id="ARBA00023004"/>
    </source>
</evidence>
<dbReference type="Pfam" id="PF03104">
    <property type="entry name" value="DNA_pol_B_exo1"/>
    <property type="match status" value="1"/>
</dbReference>
<feature type="domain" description="DNA-directed DNA polymerase family B multifunctional" evidence="22">
    <location>
        <begin position="1229"/>
        <end position="1676"/>
    </location>
</feature>
<dbReference type="InterPro" id="IPR006172">
    <property type="entry name" value="DNA-dir_DNA_pol_B"/>
</dbReference>
<comment type="cofactor">
    <cofactor evidence="1 20">
        <name>[4Fe-4S] cluster</name>
        <dbReference type="ChEBI" id="CHEBI:49883"/>
    </cofactor>
</comment>
<feature type="region of interest" description="Disordered" evidence="21">
    <location>
        <begin position="783"/>
        <end position="810"/>
    </location>
</feature>
<gene>
    <name evidence="26" type="ORF">NliqN6_4563</name>
</gene>
<dbReference type="Gene3D" id="3.90.1600.10">
    <property type="entry name" value="Palm domain of DNA polymerase"/>
    <property type="match status" value="1"/>
</dbReference>
<dbReference type="GO" id="GO:0016035">
    <property type="term" value="C:zeta DNA polymerase complex"/>
    <property type="evidence" value="ECO:0007669"/>
    <property type="project" value="InterPro"/>
</dbReference>
<evidence type="ECO:0000259" key="22">
    <source>
        <dbReference type="Pfam" id="PF00136"/>
    </source>
</evidence>
<evidence type="ECO:0000313" key="26">
    <source>
        <dbReference type="EMBL" id="GHJ88161.1"/>
    </source>
</evidence>
<keyword evidence="4 20" id="KW-0004">4Fe-4S</keyword>
<dbReference type="SMART" id="SM00486">
    <property type="entry name" value="POLBc"/>
    <property type="match status" value="1"/>
</dbReference>
<evidence type="ECO:0000256" key="17">
    <source>
        <dbReference type="ARBA" id="ARBA00023242"/>
    </source>
</evidence>
<keyword evidence="27" id="KW-1185">Reference proteome</keyword>
<sequence length="1851" mass="207947">MAHSQDTTPPFLRVKLVDIQITLTPPVPALAHAYRSPIPNGATSFPIGTLPTRVPLIKIFGATPANQSVCVNVHGVWPYFFVDYPEERSLAPDAVHRYTHRLANSLNAALCQSLRQDAFVDQGKPGAGGLNTNTLHVASVVLVKGVPFYGYHVGYAYYLKISLVTPSHIHRAVKLLEGASIMGKKFASYESHLASKLQFMIDFDLYGCGWVDLDGGLFRLPLPEGDAFDPSDLHTSLTVPAANIHAEEPLPGKSTWDALEIDVFPYHVLNRRRLKPRYLHDSLREFLHPETIDADAKHVRSVRELWEEEAARRVSKGLPATAGMMPSADDKLVRVGLSQEDAAWRGGDWDASERWWQMLQFRVQEERREKGYSKMKFETLGKPRARDQAQWDKWIMTTFESVEAGWPQSRMSVRKPGQTQVFRPVPQSSPLKPTQGQAEPEMLAEIIESDGPNPFDVIYTSQRPPSFKEEAAEDVEVDVKQVERIGTQAAWVEESGDVTPKRGGNGYDELQDDILDFVRGGEGGPDDEDADSFEFSSKLTQMHSQRKQNTLLRTPGKTQRWEKTTTNTPVHHASNTPSKLRHFTTPTKAGRENPYYPGSRSSDRQSSPVKTPVAKNLFARAKASPTPQRNLGPRRDSGVPVRNPFIEGGDREAALAAEDVLMSDETIKPQDGGEMGLAQDEVDLVASRATMDGNVDGDSDDPEAGLDRPAAVGVDAEAQAQIIDPLTISTGIKRHRQSWESEEALEPTFTDPTPPASPSDEAKQSHSRDLAATFLAPTYVSGQATKPKKRARFMSQEPVDAARPSDSTGTVVSETISANSEESTHIIPNTWKYQPPPISRKDMIATLDVYDEPFVVYQKPYFSIHTDVPLKAKSFGTEVHHLAYNGVAQLEPFEFEVRAKKRPRRRKGKRKPPDTVRDWVYVPVPPPKAVVELWLEKDKQEREAKIMNTRAKAASQWGGPTQANRYGFSVSQKKKNSNSHRERQAMSTLAIEVFATSRMRLLPDPEQDAIAAVFYCLQDERIDLPDYQGREGYHVGMIAVRDKRLEPGRIALPEVDITYVEDELELMNYIIDKVREWNPDILAGWEVHSSSWGYLSQRLHHQFSMDLADEVSRVKSVTNQGRGFGNYDRTHTSAFKVSGRHVFNIWRILRGELNLLGYSFENVAFHLLRQRFPHYSSSTLTAWFKSKYPAHLDKVLRYFVNKTVMYIEMMDAAEITTKNAEFARVFGVDFASVMSRGSQFKVESFMFRIAKPESFVLISPSREAVGKQNAAEAQPLIFEPQSKFYVDPVLVLDFQSLYPSVMIGYNYCYSTCLGRVERFKGASKLGWIDMVLPPGELELLQNQVSISPNGIIYAKQHLRRSLLAKMLTEILDTRVMVKQGMKTAKGDKSLLQVLNARQLGLKLMANVTYGYTGASFSGRMPCVEIADSIVQTGRETLEKAIKQIEMNAAWKAEVVYGDTDSLFVHLPGRTKDEAFRIGNEIADAVTTVNPRPVKLKFEKVYTKSLLMAKKRYVGFKYESIDEIEPGFDAKGIETVRRDGFPAGQKMVESVIKELFRTQDISRIKEYCVTQWSKLLEGKVSIQDFTLAKEVKLGSYSERGPPPPGVMVASRKLTEDPRAEAEYGERVPYVITTGEAHRLVDRAMAPEELLNNRELKLDAEYYIRRQLIPPLNRILNLIGVDCEIWYNAMPKRQLASNQHRYKSGRDQKAQGLGRTLDTAFTSIHCLVCGQVNQKRDLELNVCERCRAPANISSTLHALLSRLHLAESRVISAQRICASCSSTPISDEVRCDSIDCSVLYARVKAAWDLDDVAEIPKLVVALQKRHDNAKIQPSKSTMNRKVAKADIEVIEVD</sequence>
<keyword evidence="7 20" id="KW-0235">DNA replication</keyword>
<dbReference type="InterPro" id="IPR017964">
    <property type="entry name" value="DNA-dir_DNA_pol_B_CS"/>
</dbReference>
<dbReference type="InterPro" id="IPR006134">
    <property type="entry name" value="DNA-dir_DNA_pol_B_multi_dom"/>
</dbReference>
<comment type="similarity">
    <text evidence="3 20">Belongs to the DNA polymerase type-B family.</text>
</comment>
<dbReference type="Pfam" id="PF00136">
    <property type="entry name" value="DNA_pol_B"/>
    <property type="match status" value="1"/>
</dbReference>
<dbReference type="InterPro" id="IPR023211">
    <property type="entry name" value="DNA_pol_palm_dom_sf"/>
</dbReference>
<dbReference type="GO" id="GO:0003887">
    <property type="term" value="F:DNA-directed DNA polymerase activity"/>
    <property type="evidence" value="ECO:0007669"/>
    <property type="project" value="UniProtKB-KW"/>
</dbReference>
<comment type="subunit">
    <text evidence="19">Forms DNA polymerase zeta with REV7.</text>
</comment>
<dbReference type="CDD" id="cd05778">
    <property type="entry name" value="DNA_polB_zeta_exo"/>
    <property type="match status" value="1"/>
</dbReference>
<evidence type="ECO:0000259" key="25">
    <source>
        <dbReference type="Pfam" id="PF24055"/>
    </source>
</evidence>
<evidence type="ECO:0000256" key="15">
    <source>
        <dbReference type="ARBA" id="ARBA00023125"/>
    </source>
</evidence>
<evidence type="ECO:0000256" key="8">
    <source>
        <dbReference type="ARBA" id="ARBA00022723"/>
    </source>
</evidence>
<organism evidence="26 27">
    <name type="scientific">Naganishia liquefaciens</name>
    <dbReference type="NCBI Taxonomy" id="104408"/>
    <lineage>
        <taxon>Eukaryota</taxon>
        <taxon>Fungi</taxon>
        <taxon>Dikarya</taxon>
        <taxon>Basidiomycota</taxon>
        <taxon>Agaricomycotina</taxon>
        <taxon>Tremellomycetes</taxon>
        <taxon>Filobasidiales</taxon>
        <taxon>Filobasidiaceae</taxon>
        <taxon>Naganishia</taxon>
    </lineage>
</organism>
<evidence type="ECO:0000256" key="10">
    <source>
        <dbReference type="ARBA" id="ARBA00022771"/>
    </source>
</evidence>
<keyword evidence="11 20" id="KW-0862">Zinc</keyword>
<feature type="domain" description="DNA-directed DNA polymerase family B exonuclease" evidence="23">
    <location>
        <begin position="984"/>
        <end position="1163"/>
    </location>
</feature>
<dbReference type="Pfam" id="PF24055">
    <property type="entry name" value="POL3_N"/>
    <property type="match status" value="1"/>
</dbReference>
<name>A0A8H3TWG3_9TREE</name>
<evidence type="ECO:0000313" key="27">
    <source>
        <dbReference type="Proteomes" id="UP000620104"/>
    </source>
</evidence>
<evidence type="ECO:0000256" key="2">
    <source>
        <dbReference type="ARBA" id="ARBA00004123"/>
    </source>
</evidence>
<feature type="region of interest" description="Disordered" evidence="21">
    <location>
        <begin position="555"/>
        <end position="645"/>
    </location>
</feature>
<protein>
    <recommendedName>
        <fullName evidence="20">DNA polymerase</fullName>
        <ecNumber evidence="20">2.7.7.7</ecNumber>
    </recommendedName>
</protein>
<dbReference type="EMBL" id="BLZA01000030">
    <property type="protein sequence ID" value="GHJ88161.1"/>
    <property type="molecule type" value="Genomic_DNA"/>
</dbReference>
<reference evidence="26" key="1">
    <citation type="submission" date="2020-07" db="EMBL/GenBank/DDBJ databases">
        <title>Draft Genome Sequence of a Deep-Sea Yeast, Naganishia (Cryptococcus) liquefaciens strain N6.</title>
        <authorList>
            <person name="Han Y.W."/>
            <person name="Kajitani R."/>
            <person name="Morimoto H."/>
            <person name="Parhat M."/>
            <person name="Tsubouchi H."/>
            <person name="Bakenova O."/>
            <person name="Ogata M."/>
            <person name="Argunhan B."/>
            <person name="Aoki R."/>
            <person name="Kajiwara S."/>
            <person name="Itoh T."/>
            <person name="Iwasaki H."/>
        </authorList>
    </citation>
    <scope>NUCLEOTIDE SEQUENCE</scope>
    <source>
        <strain evidence="26">N6</strain>
    </source>
</reference>
<accession>A0A8H3TWG3</accession>
<evidence type="ECO:0000256" key="4">
    <source>
        <dbReference type="ARBA" id="ARBA00022485"/>
    </source>
</evidence>
<dbReference type="GO" id="GO:0008270">
    <property type="term" value="F:zinc ion binding"/>
    <property type="evidence" value="ECO:0007669"/>
    <property type="project" value="UniProtKB-KW"/>
</dbReference>
<dbReference type="GO" id="GO:0042276">
    <property type="term" value="P:error-prone translesion synthesis"/>
    <property type="evidence" value="ECO:0007669"/>
    <property type="project" value="TreeGrafter"/>
</dbReference>
<dbReference type="SUPFAM" id="SSF53098">
    <property type="entry name" value="Ribonuclease H-like"/>
    <property type="match status" value="1"/>
</dbReference>
<feature type="region of interest" description="Disordered" evidence="21">
    <location>
        <begin position="735"/>
        <end position="767"/>
    </location>
</feature>
<evidence type="ECO:0000256" key="3">
    <source>
        <dbReference type="ARBA" id="ARBA00005755"/>
    </source>
</evidence>
<dbReference type="GO" id="GO:0006260">
    <property type="term" value="P:DNA replication"/>
    <property type="evidence" value="ECO:0007669"/>
    <property type="project" value="UniProtKB-KW"/>
</dbReference>
<comment type="subcellular location">
    <subcellularLocation>
        <location evidence="2 20">Nucleus</location>
    </subcellularLocation>
</comment>
<dbReference type="InterPro" id="IPR012337">
    <property type="entry name" value="RNaseH-like_sf"/>
</dbReference>
<keyword evidence="6 20" id="KW-0548">Nucleotidyltransferase</keyword>
<proteinExistence type="inferred from homology"/>
<dbReference type="InterPro" id="IPR006133">
    <property type="entry name" value="DNA-dir_DNA_pol_B_exonuc"/>
</dbReference>
<evidence type="ECO:0000256" key="16">
    <source>
        <dbReference type="ARBA" id="ARBA00023204"/>
    </source>
</evidence>
<dbReference type="GO" id="GO:0000724">
    <property type="term" value="P:double-strand break repair via homologous recombination"/>
    <property type="evidence" value="ECO:0007669"/>
    <property type="project" value="TreeGrafter"/>
</dbReference>
<evidence type="ECO:0000256" key="18">
    <source>
        <dbReference type="ARBA" id="ARBA00049244"/>
    </source>
</evidence>
<dbReference type="Gene3D" id="3.30.342.10">
    <property type="entry name" value="DNA Polymerase, chain B, domain 1"/>
    <property type="match status" value="1"/>
</dbReference>
<evidence type="ECO:0000256" key="14">
    <source>
        <dbReference type="ARBA" id="ARBA00023014"/>
    </source>
</evidence>
<dbReference type="InterPro" id="IPR056435">
    <property type="entry name" value="DPOD/Z_N"/>
</dbReference>
<dbReference type="Proteomes" id="UP000620104">
    <property type="component" value="Unassembled WGS sequence"/>
</dbReference>
<dbReference type="OrthoDB" id="2414538at2759"/>
<dbReference type="InterPro" id="IPR030559">
    <property type="entry name" value="PolZ_Rev3"/>
</dbReference>
<dbReference type="EC" id="2.7.7.7" evidence="20"/>
<dbReference type="Gene3D" id="3.30.420.10">
    <property type="entry name" value="Ribonuclease H-like superfamily/Ribonuclease H"/>
    <property type="match status" value="1"/>
</dbReference>
<evidence type="ECO:0000256" key="11">
    <source>
        <dbReference type="ARBA" id="ARBA00022833"/>
    </source>
</evidence>
<dbReference type="PANTHER" id="PTHR45812">
    <property type="entry name" value="DNA POLYMERASE ZETA CATALYTIC SUBUNIT"/>
    <property type="match status" value="1"/>
</dbReference>
<dbReference type="InterPro" id="IPR025687">
    <property type="entry name" value="Znf-C4pol"/>
</dbReference>
<evidence type="ECO:0000256" key="5">
    <source>
        <dbReference type="ARBA" id="ARBA00022679"/>
    </source>
</evidence>
<dbReference type="FunFam" id="3.30.420.10:FF:000024">
    <property type="entry name" value="DNA polymerase zeta catalytic subunit"/>
    <property type="match status" value="1"/>
</dbReference>
<dbReference type="PANTHER" id="PTHR45812:SF1">
    <property type="entry name" value="DNA POLYMERASE ZETA CATALYTIC SUBUNIT"/>
    <property type="match status" value="1"/>
</dbReference>
<dbReference type="InterPro" id="IPR036397">
    <property type="entry name" value="RNaseH_sf"/>
</dbReference>
<keyword evidence="15 20" id="KW-0238">DNA-binding</keyword>
<dbReference type="InterPro" id="IPR043502">
    <property type="entry name" value="DNA/RNA_pol_sf"/>
</dbReference>
<comment type="catalytic activity">
    <reaction evidence="18 20">
        <text>DNA(n) + a 2'-deoxyribonucleoside 5'-triphosphate = DNA(n+1) + diphosphate</text>
        <dbReference type="Rhea" id="RHEA:22508"/>
        <dbReference type="Rhea" id="RHEA-COMP:17339"/>
        <dbReference type="Rhea" id="RHEA-COMP:17340"/>
        <dbReference type="ChEBI" id="CHEBI:33019"/>
        <dbReference type="ChEBI" id="CHEBI:61560"/>
        <dbReference type="ChEBI" id="CHEBI:173112"/>
        <dbReference type="EC" id="2.7.7.7"/>
    </reaction>
</comment>
<dbReference type="Gene3D" id="1.10.132.60">
    <property type="entry name" value="DNA polymerase family B, C-terminal domain"/>
    <property type="match status" value="1"/>
</dbReference>
<keyword evidence="12 20" id="KW-0239">DNA-directed DNA polymerase</keyword>
<comment type="caution">
    <text evidence="26">The sequence shown here is derived from an EMBL/GenBank/DDBJ whole genome shotgun (WGS) entry which is preliminary data.</text>
</comment>
<keyword evidence="13 20" id="KW-0408">Iron</keyword>
<evidence type="ECO:0000256" key="21">
    <source>
        <dbReference type="SAM" id="MobiDB-lite"/>
    </source>
</evidence>
<keyword evidence="16" id="KW-0234">DNA repair</keyword>
<evidence type="ECO:0000259" key="23">
    <source>
        <dbReference type="Pfam" id="PF03104"/>
    </source>
</evidence>
<evidence type="ECO:0000256" key="19">
    <source>
        <dbReference type="ARBA" id="ARBA00066055"/>
    </source>
</evidence>
<keyword evidence="9" id="KW-0227">DNA damage</keyword>
<dbReference type="FunFam" id="1.10.287.690:FF:000002">
    <property type="entry name" value="DNA polymerase zeta"/>
    <property type="match status" value="1"/>
</dbReference>
<keyword evidence="8 20" id="KW-0479">Metal-binding</keyword>
<dbReference type="Gene3D" id="1.10.287.690">
    <property type="entry name" value="Helix hairpin bin"/>
    <property type="match status" value="1"/>
</dbReference>
<evidence type="ECO:0000256" key="12">
    <source>
        <dbReference type="ARBA" id="ARBA00022932"/>
    </source>
</evidence>
<evidence type="ECO:0000256" key="7">
    <source>
        <dbReference type="ARBA" id="ARBA00022705"/>
    </source>
</evidence>
<dbReference type="SUPFAM" id="SSF56672">
    <property type="entry name" value="DNA/RNA polymerases"/>
    <property type="match status" value="1"/>
</dbReference>
<dbReference type="GO" id="GO:0051539">
    <property type="term" value="F:4 iron, 4 sulfur cluster binding"/>
    <property type="evidence" value="ECO:0007669"/>
    <property type="project" value="UniProtKB-KW"/>
</dbReference>
<feature type="domain" description="C4-type zinc-finger of DNA polymerase delta" evidence="24">
    <location>
        <begin position="1724"/>
        <end position="1800"/>
    </location>
</feature>
<evidence type="ECO:0000256" key="20">
    <source>
        <dbReference type="RuleBase" id="RU000442"/>
    </source>
</evidence>
<dbReference type="GO" id="GO:0005634">
    <property type="term" value="C:nucleus"/>
    <property type="evidence" value="ECO:0007669"/>
    <property type="project" value="UniProtKB-SubCell"/>
</dbReference>
<keyword evidence="14 20" id="KW-0411">Iron-sulfur</keyword>
<dbReference type="PROSITE" id="PS00116">
    <property type="entry name" value="DNA_POLYMERASE_B"/>
    <property type="match status" value="1"/>
</dbReference>
<dbReference type="FunFam" id="1.10.132.60:FF:000007">
    <property type="entry name" value="DNA polymerase"/>
    <property type="match status" value="1"/>
</dbReference>
<evidence type="ECO:0000259" key="24">
    <source>
        <dbReference type="Pfam" id="PF14260"/>
    </source>
</evidence>
<feature type="domain" description="DNA polymerase delta/zeta catalytic subunit N-terminal" evidence="25">
    <location>
        <begin position="75"/>
        <end position="170"/>
    </location>
</feature>
<keyword evidence="5 20" id="KW-0808">Transferase</keyword>
<keyword evidence="10 20" id="KW-0863">Zinc-finger</keyword>
<feature type="compositionally biased region" description="Polar residues" evidence="21">
    <location>
        <begin position="564"/>
        <end position="578"/>
    </location>
</feature>
<evidence type="ECO:0000256" key="1">
    <source>
        <dbReference type="ARBA" id="ARBA00001966"/>
    </source>
</evidence>
<dbReference type="CDD" id="cd05534">
    <property type="entry name" value="POLBc_zeta"/>
    <property type="match status" value="1"/>
</dbReference>
<keyword evidence="17 20" id="KW-0539">Nucleus</keyword>
<dbReference type="GO" id="GO:0000166">
    <property type="term" value="F:nucleotide binding"/>
    <property type="evidence" value="ECO:0007669"/>
    <property type="project" value="InterPro"/>
</dbReference>
<dbReference type="InterPro" id="IPR042087">
    <property type="entry name" value="DNA_pol_B_thumb"/>
</dbReference>
<dbReference type="Pfam" id="PF14260">
    <property type="entry name" value="zf-C4pol"/>
    <property type="match status" value="1"/>
</dbReference>
<evidence type="ECO:0000256" key="6">
    <source>
        <dbReference type="ARBA" id="ARBA00022695"/>
    </source>
</evidence>
<dbReference type="GO" id="GO:0003677">
    <property type="term" value="F:DNA binding"/>
    <property type="evidence" value="ECO:0007669"/>
    <property type="project" value="UniProtKB-KW"/>
</dbReference>
<evidence type="ECO:0000256" key="9">
    <source>
        <dbReference type="ARBA" id="ARBA00022763"/>
    </source>
</evidence>